<feature type="region of interest" description="Disordered" evidence="1">
    <location>
        <begin position="476"/>
        <end position="517"/>
    </location>
</feature>
<dbReference type="SUPFAM" id="SSF53448">
    <property type="entry name" value="Nucleotide-diphospho-sugar transferases"/>
    <property type="match status" value="1"/>
</dbReference>
<feature type="compositionally biased region" description="Basic residues" evidence="1">
    <location>
        <begin position="501"/>
        <end position="517"/>
    </location>
</feature>
<evidence type="ECO:0000313" key="3">
    <source>
        <dbReference type="EMBL" id="CAD9250247.1"/>
    </source>
</evidence>
<accession>A0A6U4ERP7</accession>
<dbReference type="PANTHER" id="PTHR34496">
    <property type="entry name" value="GLCNAC TRANSFERASE-RELATED"/>
    <property type="match status" value="1"/>
</dbReference>
<evidence type="ECO:0000256" key="2">
    <source>
        <dbReference type="SAM" id="SignalP"/>
    </source>
</evidence>
<feature type="signal peptide" evidence="2">
    <location>
        <begin position="1"/>
        <end position="28"/>
    </location>
</feature>
<organism evidence="6">
    <name type="scientific">Phaeomonas parva</name>
    <dbReference type="NCBI Taxonomy" id="124430"/>
    <lineage>
        <taxon>Eukaryota</taxon>
        <taxon>Sar</taxon>
        <taxon>Stramenopiles</taxon>
        <taxon>Ochrophyta</taxon>
        <taxon>Pinguiophyceae</taxon>
        <taxon>Pinguiochrysidales</taxon>
        <taxon>Pinguiochrysidaceae</taxon>
        <taxon>Phaeomonas</taxon>
    </lineage>
</organism>
<keyword evidence="2" id="KW-0732">Signal</keyword>
<evidence type="ECO:0000313" key="7">
    <source>
        <dbReference type="EMBL" id="CAD9250251.1"/>
    </source>
</evidence>
<evidence type="ECO:0008006" key="8">
    <source>
        <dbReference type="Google" id="ProtNLM"/>
    </source>
</evidence>
<dbReference type="EMBL" id="HBGJ01013585">
    <property type="protein sequence ID" value="CAD9250250.1"/>
    <property type="molecule type" value="Transcribed_RNA"/>
</dbReference>
<feature type="compositionally biased region" description="Basic and acidic residues" evidence="1">
    <location>
        <begin position="482"/>
        <end position="494"/>
    </location>
</feature>
<evidence type="ECO:0000313" key="6">
    <source>
        <dbReference type="EMBL" id="CAD9250250.1"/>
    </source>
</evidence>
<dbReference type="InterPro" id="IPR029044">
    <property type="entry name" value="Nucleotide-diphossugar_trans"/>
</dbReference>
<proteinExistence type="predicted"/>
<dbReference type="AlphaFoldDB" id="A0A6U4ERP7"/>
<evidence type="ECO:0000256" key="1">
    <source>
        <dbReference type="SAM" id="MobiDB-lite"/>
    </source>
</evidence>
<reference evidence="6" key="1">
    <citation type="submission" date="2021-01" db="EMBL/GenBank/DDBJ databases">
        <authorList>
            <person name="Corre E."/>
            <person name="Pelletier E."/>
            <person name="Niang G."/>
            <person name="Scheremetjew M."/>
            <person name="Finn R."/>
            <person name="Kale V."/>
            <person name="Holt S."/>
            <person name="Cochrane G."/>
            <person name="Meng A."/>
            <person name="Brown T."/>
            <person name="Cohen L."/>
        </authorList>
    </citation>
    <scope>NUCLEOTIDE SEQUENCE</scope>
    <source>
        <strain evidence="6">CCMP2877</strain>
    </source>
</reference>
<feature type="chain" id="PRO_5036192114" description="Glycosyltransferase 2-like domain-containing protein" evidence="2">
    <location>
        <begin position="29"/>
        <end position="517"/>
    </location>
</feature>
<dbReference type="PANTHER" id="PTHR34496:SF10">
    <property type="entry name" value="GLCNAC TRANSFERASE"/>
    <property type="match status" value="1"/>
</dbReference>
<protein>
    <recommendedName>
        <fullName evidence="8">Glycosyltransferase 2-like domain-containing protein</fullName>
    </recommendedName>
</protein>
<dbReference type="InterPro" id="IPR021067">
    <property type="entry name" value="Glycosyltransferase"/>
</dbReference>
<evidence type="ECO:0000313" key="4">
    <source>
        <dbReference type="EMBL" id="CAD9250248.1"/>
    </source>
</evidence>
<gene>
    <name evidence="3" type="ORF">PPAR1163_LOCUS8608</name>
    <name evidence="4" type="ORF">PPAR1163_LOCUS8609</name>
    <name evidence="5" type="ORF">PPAR1163_LOCUS8610</name>
    <name evidence="6" type="ORF">PPAR1163_LOCUS8611</name>
    <name evidence="7" type="ORF">PPAR1163_LOCUS8612</name>
</gene>
<dbReference type="Pfam" id="PF11397">
    <property type="entry name" value="GlcNAc"/>
    <property type="match status" value="1"/>
</dbReference>
<dbReference type="EMBL" id="HBGJ01013579">
    <property type="protein sequence ID" value="CAD9250247.1"/>
    <property type="molecule type" value="Transcribed_RNA"/>
</dbReference>
<dbReference type="EMBL" id="HBGJ01013581">
    <property type="protein sequence ID" value="CAD9250249.1"/>
    <property type="molecule type" value="Transcribed_RNA"/>
</dbReference>
<sequence length="517" mass="59411">MQFFTRLLLCFSLIVLLSYVALLSGVSSLDMPHVASSAIHAAVHTAEHVFEDEPEEVYSEHQQSLFIDDIGENKRRLQNYLRDVDAGFAELPERATPDLVWAAFHKSTTKDVVPWDREYAGNLWAPIRKDESIFVSIASYRDESCPDTLVSMYHEALHPERIFVGLVQQNCLEDCKTGVLEGGQVRDADPDPDCYAHFCKSEMGQKYCGQVRNFLVPEPESLGPTGARYLASKLWFGEQYFMQIDAHMDFGKNWDAYLVEDMKRAPTRKAVLSHYPPIANPAQPWTKQGTYRMCGATFSESPIEYNIVRIDASAERESGPVQYPLYAPYVAAGFFMTHSSFLRDIPFDPLLPYVFMGEELMLTLRFWTWGWDIFSPSRNVLGHWYTRRHKPKFWETVNRRFRLPNFHNKFTNIMIHRPKHIAGYPESAADKVTVESALSDLDIYGAGPERSVEEFLEHVGLDVVAKKASKLHWCELGMPPDSRNEPERGRRVYDGSEAGIQKRRQQRKRKHLRGDKT</sequence>
<name>A0A6U4ERP7_9STRA</name>
<dbReference type="EMBL" id="HBGJ01013586">
    <property type="protein sequence ID" value="CAD9250251.1"/>
    <property type="molecule type" value="Transcribed_RNA"/>
</dbReference>
<dbReference type="Gene3D" id="3.90.550.10">
    <property type="entry name" value="Spore Coat Polysaccharide Biosynthesis Protein SpsA, Chain A"/>
    <property type="match status" value="1"/>
</dbReference>
<dbReference type="EMBL" id="HBGJ01013580">
    <property type="protein sequence ID" value="CAD9250248.1"/>
    <property type="molecule type" value="Transcribed_RNA"/>
</dbReference>
<evidence type="ECO:0000313" key="5">
    <source>
        <dbReference type="EMBL" id="CAD9250249.1"/>
    </source>
</evidence>